<evidence type="ECO:0000313" key="8">
    <source>
        <dbReference type="Proteomes" id="UP001160625"/>
    </source>
</evidence>
<organism evidence="7 8">
    <name type="scientific">Sphingomonas oryzagri</name>
    <dbReference type="NCBI Taxonomy" id="3042314"/>
    <lineage>
        <taxon>Bacteria</taxon>
        <taxon>Pseudomonadati</taxon>
        <taxon>Pseudomonadota</taxon>
        <taxon>Alphaproteobacteria</taxon>
        <taxon>Sphingomonadales</taxon>
        <taxon>Sphingomonadaceae</taxon>
        <taxon>Sphingomonas</taxon>
    </lineage>
</organism>
<feature type="transmembrane region" description="Helical" evidence="6">
    <location>
        <begin position="369"/>
        <end position="389"/>
    </location>
</feature>
<dbReference type="CDD" id="cd03682">
    <property type="entry name" value="ClC_sycA_like"/>
    <property type="match status" value="1"/>
</dbReference>
<gene>
    <name evidence="7" type="ORF">QGN17_19355</name>
</gene>
<feature type="transmembrane region" description="Helical" evidence="6">
    <location>
        <begin position="278"/>
        <end position="303"/>
    </location>
</feature>
<feature type="transmembrane region" description="Helical" evidence="6">
    <location>
        <begin position="158"/>
        <end position="183"/>
    </location>
</feature>
<dbReference type="Proteomes" id="UP001160625">
    <property type="component" value="Unassembled WGS sequence"/>
</dbReference>
<feature type="transmembrane region" description="Helical" evidence="6">
    <location>
        <begin position="236"/>
        <end position="257"/>
    </location>
</feature>
<dbReference type="SUPFAM" id="SSF81340">
    <property type="entry name" value="Clc chloride channel"/>
    <property type="match status" value="1"/>
</dbReference>
<dbReference type="EMBL" id="JARYGZ010000005">
    <property type="protein sequence ID" value="MDH7640900.1"/>
    <property type="molecule type" value="Genomic_DNA"/>
</dbReference>
<dbReference type="Gene3D" id="1.10.3080.10">
    <property type="entry name" value="Clc chloride channel"/>
    <property type="match status" value="1"/>
</dbReference>
<dbReference type="PRINTS" id="PR00762">
    <property type="entry name" value="CLCHANNEL"/>
</dbReference>
<evidence type="ECO:0000256" key="3">
    <source>
        <dbReference type="ARBA" id="ARBA00022692"/>
    </source>
</evidence>
<keyword evidence="8" id="KW-1185">Reference proteome</keyword>
<dbReference type="InterPro" id="IPR003793">
    <property type="entry name" value="UPF0166"/>
</dbReference>
<feature type="transmembrane region" description="Helical" evidence="6">
    <location>
        <begin position="65"/>
        <end position="82"/>
    </location>
</feature>
<keyword evidence="4 6" id="KW-1133">Transmembrane helix</keyword>
<feature type="transmembrane region" description="Helical" evidence="6">
    <location>
        <begin position="347"/>
        <end position="363"/>
    </location>
</feature>
<feature type="transmembrane region" description="Helical" evidence="6">
    <location>
        <begin position="396"/>
        <end position="414"/>
    </location>
</feature>
<sequence length="607" mass="63648">MRASFANLIASLNLISRALAQRGHAASVLRWTLLLVPMAIAVGTLCAAFLWSLDAATRARFDHPWLLFLLPIGGAGVGWLYHRLGRSVEAGNNLIVEQIHEPGGGVPLRMAPLVFLGTIVTHLLGGSAGREGTAVQLGGSLASAVAGWFRLDPPSVRIILMAGVAAGFGAVFGTPLAGAVFALEVLAVGRVEYAALVPCLVAALVGDWTCHAWGIHHAAYAVSTFAPKEPGLLFEPVLLLKAALAGVAFGLASLIFAEANHALGGWLKKIVPYGPARPAIGGIALIALTYLIGTRAYLGLGVWSLTPGAPTIVGFFQPGADSWSWAFKMLFTVVTLSGGFKGGEVTPLFFIGAALGHALAAPLGVPVDLFAALGFVAVFAGAANTPLACTIMGVELFGAGTAVPVAVACFIAYVCSGHSGIYLSQRVAVPKRSRTILPPDLTLRDVRALRPAADLSALFAPRHQEGIAMSDIHHVTPSEIGMIRIYLKPGDKASWGGAKSRWGAKPLYRTLVAQAKATGIMNAVAHHTHYGYSNHGPVRENGSEISDPHLTMCVELIGQREQLEQFCRAHGDVLASNVIVYKHLEHWSVGPKGLDQIDAPAAELAEG</sequence>
<keyword evidence="5 6" id="KW-0472">Membrane</keyword>
<protein>
    <submittedName>
        <fullName evidence="7">DUF190 domain-containing protein</fullName>
    </submittedName>
</protein>
<evidence type="ECO:0000256" key="5">
    <source>
        <dbReference type="ARBA" id="ARBA00023136"/>
    </source>
</evidence>
<dbReference type="Pfam" id="PF00654">
    <property type="entry name" value="Voltage_CLC"/>
    <property type="match status" value="1"/>
</dbReference>
<evidence type="ECO:0000256" key="2">
    <source>
        <dbReference type="ARBA" id="ARBA00010554"/>
    </source>
</evidence>
<name>A0ABT6N731_9SPHN</name>
<dbReference type="InterPro" id="IPR050368">
    <property type="entry name" value="ClC-type_chloride_channel"/>
</dbReference>
<comment type="similarity">
    <text evidence="2">Belongs to the UPF0166 family.</text>
</comment>
<evidence type="ECO:0000256" key="6">
    <source>
        <dbReference type="SAM" id="Phobius"/>
    </source>
</evidence>
<dbReference type="Pfam" id="PF02641">
    <property type="entry name" value="DUF190"/>
    <property type="match status" value="1"/>
</dbReference>
<feature type="transmembrane region" description="Helical" evidence="6">
    <location>
        <begin position="30"/>
        <end position="53"/>
    </location>
</feature>
<dbReference type="InterPro" id="IPR015867">
    <property type="entry name" value="N-reg_PII/ATP_PRibTrfase_C"/>
</dbReference>
<dbReference type="InterPro" id="IPR011322">
    <property type="entry name" value="N-reg_PII-like_a/b"/>
</dbReference>
<evidence type="ECO:0000256" key="1">
    <source>
        <dbReference type="ARBA" id="ARBA00004141"/>
    </source>
</evidence>
<reference evidence="7" key="1">
    <citation type="submission" date="2023-04" db="EMBL/GenBank/DDBJ databases">
        <title>Sphingomonas sp. MAHUQ-71 isolated from rice field.</title>
        <authorList>
            <person name="Huq M.A."/>
        </authorList>
    </citation>
    <scope>NUCLEOTIDE SEQUENCE</scope>
    <source>
        <strain evidence="7">MAHUQ-71</strain>
    </source>
</reference>
<evidence type="ECO:0000313" key="7">
    <source>
        <dbReference type="EMBL" id="MDH7640900.1"/>
    </source>
</evidence>
<dbReference type="InterPro" id="IPR001807">
    <property type="entry name" value="ClC"/>
</dbReference>
<dbReference type="InterPro" id="IPR014743">
    <property type="entry name" value="Cl-channel_core"/>
</dbReference>
<dbReference type="RefSeq" id="WP_281046249.1">
    <property type="nucleotide sequence ID" value="NZ_JARYGZ010000005.1"/>
</dbReference>
<dbReference type="Gene3D" id="3.30.70.120">
    <property type="match status" value="1"/>
</dbReference>
<keyword evidence="3 6" id="KW-0812">Transmembrane</keyword>
<proteinExistence type="inferred from homology"/>
<dbReference type="PANTHER" id="PTHR43427:SF12">
    <property type="entry name" value="CHLORIDE TRANSPORTER"/>
    <property type="match status" value="1"/>
</dbReference>
<accession>A0ABT6N731</accession>
<evidence type="ECO:0000256" key="4">
    <source>
        <dbReference type="ARBA" id="ARBA00022989"/>
    </source>
</evidence>
<comment type="caution">
    <text evidence="7">The sequence shown here is derived from an EMBL/GenBank/DDBJ whole genome shotgun (WGS) entry which is preliminary data.</text>
</comment>
<comment type="subcellular location">
    <subcellularLocation>
        <location evidence="1">Membrane</location>
        <topology evidence="1">Multi-pass membrane protein</topology>
    </subcellularLocation>
</comment>
<dbReference type="PANTHER" id="PTHR43427">
    <property type="entry name" value="CHLORIDE CHANNEL PROTEIN CLC-E"/>
    <property type="match status" value="1"/>
</dbReference>
<dbReference type="SUPFAM" id="SSF54913">
    <property type="entry name" value="GlnB-like"/>
    <property type="match status" value="1"/>
</dbReference>
<feature type="transmembrane region" description="Helical" evidence="6">
    <location>
        <begin position="195"/>
        <end position="216"/>
    </location>
</feature>